<organism evidence="5 6">
    <name type="scientific">Natrinema soli</name>
    <dbReference type="NCBI Taxonomy" id="1930624"/>
    <lineage>
        <taxon>Archaea</taxon>
        <taxon>Methanobacteriati</taxon>
        <taxon>Methanobacteriota</taxon>
        <taxon>Stenosarchaea group</taxon>
        <taxon>Halobacteria</taxon>
        <taxon>Halobacteriales</taxon>
        <taxon>Natrialbaceae</taxon>
        <taxon>Natrinema</taxon>
    </lineage>
</organism>
<dbReference type="PANTHER" id="PTHR43201">
    <property type="entry name" value="ACYL-COA SYNTHETASE"/>
    <property type="match status" value="1"/>
</dbReference>
<dbReference type="SUPFAM" id="SSF56801">
    <property type="entry name" value="Acetyl-CoA synthetase-like"/>
    <property type="match status" value="1"/>
</dbReference>
<keyword evidence="2" id="KW-0436">Ligase</keyword>
<dbReference type="InterPro" id="IPR000873">
    <property type="entry name" value="AMP-dep_synth/lig_dom"/>
</dbReference>
<evidence type="ECO:0000313" key="6">
    <source>
        <dbReference type="Proteomes" id="UP001596383"/>
    </source>
</evidence>
<dbReference type="Proteomes" id="UP001596383">
    <property type="component" value="Unassembled WGS sequence"/>
</dbReference>
<dbReference type="InterPro" id="IPR020845">
    <property type="entry name" value="AMP-binding_CS"/>
</dbReference>
<dbReference type="EMBL" id="JBHSWV010000297">
    <property type="protein sequence ID" value="MFC6766813.1"/>
    <property type="molecule type" value="Genomic_DNA"/>
</dbReference>
<comment type="caution">
    <text evidence="5">The sequence shown here is derived from an EMBL/GenBank/DDBJ whole genome shotgun (WGS) entry which is preliminary data.</text>
</comment>
<gene>
    <name evidence="5" type="ORF">ACFQE6_18020</name>
</gene>
<evidence type="ECO:0000259" key="4">
    <source>
        <dbReference type="Pfam" id="PF13193"/>
    </source>
</evidence>
<dbReference type="InterPro" id="IPR042099">
    <property type="entry name" value="ANL_N_sf"/>
</dbReference>
<dbReference type="Gene3D" id="3.40.50.12780">
    <property type="entry name" value="N-terminal domain of ligase-like"/>
    <property type="match status" value="1"/>
</dbReference>
<comment type="similarity">
    <text evidence="1">Belongs to the ATP-dependent AMP-binding enzyme family.</text>
</comment>
<accession>A0ABD5SP46</accession>
<dbReference type="PROSITE" id="PS00455">
    <property type="entry name" value="AMP_BINDING"/>
    <property type="match status" value="1"/>
</dbReference>
<proteinExistence type="inferred from homology"/>
<evidence type="ECO:0000256" key="2">
    <source>
        <dbReference type="ARBA" id="ARBA00022598"/>
    </source>
</evidence>
<dbReference type="Pfam" id="PF13193">
    <property type="entry name" value="AMP-binding_C"/>
    <property type="match status" value="1"/>
</dbReference>
<name>A0ABD5SP46_9EURY</name>
<evidence type="ECO:0000256" key="1">
    <source>
        <dbReference type="ARBA" id="ARBA00006432"/>
    </source>
</evidence>
<protein>
    <submittedName>
        <fullName evidence="5">Class I adenylate-forming enzyme family protein</fullName>
    </submittedName>
</protein>
<evidence type="ECO:0000313" key="5">
    <source>
        <dbReference type="EMBL" id="MFC6766813.1"/>
    </source>
</evidence>
<dbReference type="Pfam" id="PF00501">
    <property type="entry name" value="AMP-binding"/>
    <property type="match status" value="1"/>
</dbReference>
<dbReference type="PANTHER" id="PTHR43201:SF5">
    <property type="entry name" value="MEDIUM-CHAIN ACYL-COA LIGASE ACSF2, MITOCHONDRIAL"/>
    <property type="match status" value="1"/>
</dbReference>
<sequence>MSGSYFTLKIDKCSMNLCEYLARQVKQQSDSPAIKRRDVDDLTYNDLEAQVHRVAALLDERDIGEDDHIAVYMPNCPAYVPLIFGIWHVGAVASPLNIRFGVDDLVFVLEDIQPTVLFTSGVIADKTDELESRVISLEHVVEVDEEGEFTEFPAANEAPSRVKRLDEDPAIIMHTSGTTGDPKGVVQTHRNIGAQVDSGIAVFRLAPDDTAVVAMPLFHVGGLHGPALMPLFSGGTVAILPKWDPDELLRAIEDVGATYTGLVPTMMVDTLEAAEASEYDTTSLRFCFFGGSPAPEPLLDNFRETFQVELSNYYGQTENAGVSITLDPEDDLPPGALGKLTPAVRGKVVDIETGEEVEPGEQGELLLRGDIITPGYWERPDRNEALFTDGWLHTEDIVRRDEDGYFYYVDRKDDIIHSGGEKVPPSKVENVLQDMPNVEAVAVFGTDHDRWGEAVTAAIIGDDITEEEVEAFCESREDLPGYMKPRRIVFVDEFPRTGSQKIDKVALADQVEP</sequence>
<dbReference type="InterPro" id="IPR045851">
    <property type="entry name" value="AMP-bd_C_sf"/>
</dbReference>
<dbReference type="GO" id="GO:0016874">
    <property type="term" value="F:ligase activity"/>
    <property type="evidence" value="ECO:0007669"/>
    <property type="project" value="UniProtKB-KW"/>
</dbReference>
<feature type="domain" description="AMP-dependent synthetase/ligase" evidence="3">
    <location>
        <begin position="22"/>
        <end position="377"/>
    </location>
</feature>
<feature type="domain" description="AMP-binding enzyme C-terminal" evidence="4">
    <location>
        <begin position="427"/>
        <end position="501"/>
    </location>
</feature>
<dbReference type="AlphaFoldDB" id="A0ABD5SP46"/>
<dbReference type="InterPro" id="IPR025110">
    <property type="entry name" value="AMP-bd_C"/>
</dbReference>
<reference evidence="5 6" key="1">
    <citation type="journal article" date="2019" name="Int. J. Syst. Evol. Microbiol.">
        <title>The Global Catalogue of Microorganisms (GCM) 10K type strain sequencing project: providing services to taxonomists for standard genome sequencing and annotation.</title>
        <authorList>
            <consortium name="The Broad Institute Genomics Platform"/>
            <consortium name="The Broad Institute Genome Sequencing Center for Infectious Disease"/>
            <person name="Wu L."/>
            <person name="Ma J."/>
        </authorList>
    </citation>
    <scope>NUCLEOTIDE SEQUENCE [LARGE SCALE GENOMIC DNA]</scope>
    <source>
        <strain evidence="5 6">LMG 29247</strain>
    </source>
</reference>
<keyword evidence="6" id="KW-1185">Reference proteome</keyword>
<dbReference type="Gene3D" id="3.30.300.30">
    <property type="match status" value="1"/>
</dbReference>
<evidence type="ECO:0000259" key="3">
    <source>
        <dbReference type="Pfam" id="PF00501"/>
    </source>
</evidence>